<comment type="cofactor">
    <cofactor evidence="1">
        <name>pyridoxal 5'-phosphate</name>
        <dbReference type="ChEBI" id="CHEBI:597326"/>
    </cofactor>
</comment>
<feature type="compositionally biased region" description="Polar residues" evidence="7">
    <location>
        <begin position="17"/>
        <end position="28"/>
    </location>
</feature>
<dbReference type="Gene3D" id="2.60.210.10">
    <property type="entry name" value="Apoptosis, Tumor Necrosis Factor Receptor Associated Protein 2, Chain A"/>
    <property type="match status" value="1"/>
</dbReference>
<comment type="catalytic activity">
    <reaction evidence="6">
        <text>L-homocysteine + L-serine = L,L-cystathionine + H2O</text>
        <dbReference type="Rhea" id="RHEA:10112"/>
        <dbReference type="ChEBI" id="CHEBI:15377"/>
        <dbReference type="ChEBI" id="CHEBI:33384"/>
        <dbReference type="ChEBI" id="CHEBI:58161"/>
        <dbReference type="ChEBI" id="CHEBI:58199"/>
        <dbReference type="EC" id="4.2.1.22"/>
    </reaction>
</comment>
<dbReference type="FunFam" id="3.40.50.1100:FF:000003">
    <property type="entry name" value="Cystathionine beta-synthase"/>
    <property type="match status" value="1"/>
</dbReference>
<dbReference type="GO" id="GO:0004122">
    <property type="term" value="F:cystathionine beta-synthase activity"/>
    <property type="evidence" value="ECO:0007669"/>
    <property type="project" value="UniProtKB-EC"/>
</dbReference>
<comment type="pathway">
    <text evidence="2">Amino-acid biosynthesis; L-cysteine biosynthesis; L-cysteine from L-homocysteine and L-serine: step 1/2.</text>
</comment>
<feature type="compositionally biased region" description="Polar residues" evidence="7">
    <location>
        <begin position="421"/>
        <end position="440"/>
    </location>
</feature>
<dbReference type="Gene3D" id="3.30.710.10">
    <property type="entry name" value="Potassium Channel Kv1.1, Chain A"/>
    <property type="match status" value="2"/>
</dbReference>
<dbReference type="GO" id="GO:0006535">
    <property type="term" value="P:cysteine biosynthetic process from serine"/>
    <property type="evidence" value="ECO:0007669"/>
    <property type="project" value="InterPro"/>
</dbReference>
<dbReference type="CDD" id="cd01561">
    <property type="entry name" value="CBS_like"/>
    <property type="match status" value="1"/>
</dbReference>
<dbReference type="Gene3D" id="3.40.50.1100">
    <property type="match status" value="3"/>
</dbReference>
<feature type="compositionally biased region" description="Polar residues" evidence="7">
    <location>
        <begin position="806"/>
        <end position="817"/>
    </location>
</feature>
<dbReference type="InterPro" id="IPR036052">
    <property type="entry name" value="TrpB-like_PALP_sf"/>
</dbReference>
<sequence>MATPSSERRSKRADNGSPHSPSEFQSTTLEWPLTGLKQLFDSSKGDHKSKVVKSPVFGGGRWTVLFYAQSGGDQYCSLYLNAEPLEHERLNPLLTVGAGSGSAGSTSAGGGAGAGASGSGRYHGSGRKSEGGPEEHLWMREGLFRFTFTISIVGNKDAEPLGRKEANDHVFSHKTSNWGWASFARRSDVYYNQGAVKAADTFLITVTISTVYEKPRMYKPVGQPVPVSLISAWGSLLDDPEHSDVVFLFPPKRMVNGRRTGPTRKLYAIKKILAARSTYFRDMFEGNFLESEQAESMSDVGSVSGHAESVLSGRTRSKGTSGFSLMDEDDCRVFDMLMDNSDEELDDLFESPSMMSPSTPPLVAIGDFSGTLSGGIGADTSTGGHLSQGDGAGDLDAQEEGEDDMFHDDDEDEEGEEDETAQSVDAGQNSSSLGHGSVATQRVAAQDQSISSATAQFDQSRSSLYSQAAPNSENSAAAAGGGTTSPFLDEDGLDPIGRLNPAAALAALTAATAKNNNNRSPAPASRSNSGIFSGSPVKQSSGVVLGSQTKVDTPVAKARSRRQTNVRSTAGAAGASAHPSSARKRRQVVIQDSAYPTFRALLHFLYTDTVNFAPLTSTFLSPDMSIDELGGFPSTDRDSTNADKFAMEMHKAHKKRKELIESYCSQNPEKPQPCSAKAMYKLADKLHIEDLRKRAQDHVAASLTVQCIVYEVFGNFTMRFPEIRKMETEFLLKHWAQVKKSVAMKTIFSRAAAHPGLAEVWPYLLSQLEYKREESSSSDEETDFPRQDQRIKLFETPQSSSNSSSLTTPRSLQQAHTTCASPTWSVPRFATPPPNSITPNPFQEQPSMFSRNGVLPDALHAVGATPLIRLNRIPQEHGIKCNVLVKCEFFNAGGSVKDRIAKNMLEHAEAQGILIPGKSVVIEPTSGNTGVGLALACAVKGYRCIIVLPEKMSAEKVTTLKILGAEVIRTPTEAAWDDPRSNIMVARRLKDEIPNAVMLDQYNNPDNPLAHRVTAEEIIADIAASSSLTARLADNLAGTLSKTGVTLAGVTKSIANLTVGDKGVPLTPEGSPPSRATVISDNVGSSNNADHTSKARVTLTSTVVDALIAGVGTGGTISGLAARLREADHNPKVHVVGVDPVGSSLAVPATLNDVPADWSGTYKIEGIGYDFDPKTLDKTLIDEWIKTEDEESFASARDLIRKEGLLIGGSSGSALAGALKWLKGSGWDQYGSQEGKNVVLIMPDSLRNYITKPWLLEGTIEQKRIEDL</sequence>
<dbReference type="Proteomes" id="UP000077521">
    <property type="component" value="Unassembled WGS sequence"/>
</dbReference>
<dbReference type="SUPFAM" id="SSF49599">
    <property type="entry name" value="TRAF domain-like"/>
    <property type="match status" value="1"/>
</dbReference>
<feature type="compositionally biased region" description="Low complexity" evidence="7">
    <location>
        <begin position="568"/>
        <end position="580"/>
    </location>
</feature>
<feature type="region of interest" description="Disordered" evidence="7">
    <location>
        <begin position="347"/>
        <end position="494"/>
    </location>
</feature>
<organism evidence="9 10">
    <name type="scientific">Tilletia indica</name>
    <dbReference type="NCBI Taxonomy" id="43049"/>
    <lineage>
        <taxon>Eukaryota</taxon>
        <taxon>Fungi</taxon>
        <taxon>Dikarya</taxon>
        <taxon>Basidiomycota</taxon>
        <taxon>Ustilaginomycotina</taxon>
        <taxon>Exobasidiomycetes</taxon>
        <taxon>Tilletiales</taxon>
        <taxon>Tilletiaceae</taxon>
        <taxon>Tilletia</taxon>
    </lineage>
</organism>
<evidence type="ECO:0000256" key="1">
    <source>
        <dbReference type="ARBA" id="ARBA00001933"/>
    </source>
</evidence>
<feature type="compositionally biased region" description="Acidic residues" evidence="7">
    <location>
        <begin position="396"/>
        <end position="420"/>
    </location>
</feature>
<feature type="region of interest" description="Disordered" evidence="7">
    <location>
        <begin position="794"/>
        <end position="817"/>
    </location>
</feature>
<dbReference type="InterPro" id="IPR011333">
    <property type="entry name" value="SKP1/BTB/POZ_sf"/>
</dbReference>
<feature type="region of interest" description="Disordered" evidence="7">
    <location>
        <begin position="1"/>
        <end position="28"/>
    </location>
</feature>
<dbReference type="Pfam" id="PF00291">
    <property type="entry name" value="PALP"/>
    <property type="match status" value="2"/>
</dbReference>
<evidence type="ECO:0000259" key="8">
    <source>
        <dbReference type="PROSITE" id="PS50097"/>
    </source>
</evidence>
<dbReference type="InterPro" id="IPR002083">
    <property type="entry name" value="MATH/TRAF_dom"/>
</dbReference>
<protein>
    <recommendedName>
        <fullName evidence="4">cystathionine beta-synthase</fullName>
        <ecNumber evidence="4">4.2.1.22</ecNumber>
    </recommendedName>
</protein>
<keyword evidence="5" id="KW-0663">Pyridoxal phosphate</keyword>
<comment type="caution">
    <text evidence="9">The sequence shown here is derived from an EMBL/GenBank/DDBJ whole genome shotgun (WGS) entry which is preliminary data.</text>
</comment>
<dbReference type="FunFam" id="3.40.50.1100:FF:000118">
    <property type="entry name" value="Related to CYS4-cystathionine beta-synthase"/>
    <property type="match status" value="1"/>
</dbReference>
<evidence type="ECO:0000256" key="6">
    <source>
        <dbReference type="ARBA" id="ARBA00047490"/>
    </source>
</evidence>
<dbReference type="InterPro" id="IPR001216">
    <property type="entry name" value="P-phosphate_BS"/>
</dbReference>
<feature type="compositionally biased region" description="Gly residues" evidence="7">
    <location>
        <begin position="100"/>
        <end position="123"/>
    </location>
</feature>
<dbReference type="InterPro" id="IPR001926">
    <property type="entry name" value="TrpB-like_PALP"/>
</dbReference>
<dbReference type="InterPro" id="IPR050214">
    <property type="entry name" value="Cys_Synth/Cystath_Beta-Synth"/>
</dbReference>
<dbReference type="InterPro" id="IPR008974">
    <property type="entry name" value="TRAF-like"/>
</dbReference>
<evidence type="ECO:0000256" key="2">
    <source>
        <dbReference type="ARBA" id="ARBA00005003"/>
    </source>
</evidence>
<proteinExistence type="inferred from homology"/>
<dbReference type="CDD" id="cd00121">
    <property type="entry name" value="MATH"/>
    <property type="match status" value="1"/>
</dbReference>
<feature type="compositionally biased region" description="Polar residues" evidence="7">
    <location>
        <begin position="514"/>
        <end position="551"/>
    </location>
</feature>
<dbReference type="PROSITE" id="PS00901">
    <property type="entry name" value="CYS_SYNTHASE"/>
    <property type="match status" value="1"/>
</dbReference>
<reference evidence="9" key="2">
    <citation type="journal article" date="2019" name="IMA Fungus">
        <title>Genome sequencing and comparison of five Tilletia species to identify candidate genes for the detection of regulated species infecting wheat.</title>
        <authorList>
            <person name="Nguyen H.D.T."/>
            <person name="Sultana T."/>
            <person name="Kesanakurti P."/>
            <person name="Hambleton S."/>
        </authorList>
    </citation>
    <scope>NUCLEOTIDE SEQUENCE</scope>
    <source>
        <strain evidence="9">DAOMC 236416</strain>
    </source>
</reference>
<dbReference type="SUPFAM" id="SSF54695">
    <property type="entry name" value="POZ domain"/>
    <property type="match status" value="1"/>
</dbReference>
<dbReference type="AlphaFoldDB" id="A0A8T8T164"/>
<feature type="domain" description="BTB" evidence="8">
    <location>
        <begin position="243"/>
        <end position="312"/>
    </location>
</feature>
<dbReference type="Pfam" id="PF00651">
    <property type="entry name" value="BTB"/>
    <property type="match status" value="1"/>
</dbReference>
<dbReference type="InterPro" id="IPR000210">
    <property type="entry name" value="BTB/POZ_dom"/>
</dbReference>
<dbReference type="SUPFAM" id="SSF53686">
    <property type="entry name" value="Tryptophan synthase beta subunit-like PLP-dependent enzymes"/>
    <property type="match status" value="1"/>
</dbReference>
<dbReference type="PROSITE" id="PS50097">
    <property type="entry name" value="BTB"/>
    <property type="match status" value="1"/>
</dbReference>
<accession>A0A8T8T164</accession>
<feature type="region of interest" description="Disordered" evidence="7">
    <location>
        <begin position="100"/>
        <end position="133"/>
    </location>
</feature>
<dbReference type="EMBL" id="LWDF02000212">
    <property type="protein sequence ID" value="KAE8253843.1"/>
    <property type="molecule type" value="Genomic_DNA"/>
</dbReference>
<evidence type="ECO:0000313" key="10">
    <source>
        <dbReference type="Proteomes" id="UP000077521"/>
    </source>
</evidence>
<feature type="compositionally biased region" description="Polar residues" evidence="7">
    <location>
        <begin position="446"/>
        <end position="466"/>
    </location>
</feature>
<dbReference type="EC" id="4.2.1.22" evidence="4"/>
<evidence type="ECO:0000256" key="7">
    <source>
        <dbReference type="SAM" id="MobiDB-lite"/>
    </source>
</evidence>
<evidence type="ECO:0000256" key="3">
    <source>
        <dbReference type="ARBA" id="ARBA00007103"/>
    </source>
</evidence>
<feature type="compositionally biased region" description="Low complexity" evidence="7">
    <location>
        <begin position="468"/>
        <end position="478"/>
    </location>
</feature>
<dbReference type="PANTHER" id="PTHR10314">
    <property type="entry name" value="CYSTATHIONINE BETA-SYNTHASE"/>
    <property type="match status" value="1"/>
</dbReference>
<feature type="region of interest" description="Disordered" evidence="7">
    <location>
        <begin position="514"/>
        <end position="585"/>
    </location>
</feature>
<reference evidence="9" key="1">
    <citation type="submission" date="2016-04" db="EMBL/GenBank/DDBJ databases">
        <authorList>
            <person name="Nguyen H.D."/>
            <person name="Samba Siva P."/>
            <person name="Cullis J."/>
            <person name="Levesque C.A."/>
            <person name="Hambleton S."/>
        </authorList>
    </citation>
    <scope>NUCLEOTIDE SEQUENCE</scope>
    <source>
        <strain evidence="9">DAOMC 236416</strain>
    </source>
</reference>
<keyword evidence="10" id="KW-1185">Reference proteome</keyword>
<name>A0A8T8T164_9BASI</name>
<evidence type="ECO:0000256" key="4">
    <source>
        <dbReference type="ARBA" id="ARBA00012041"/>
    </source>
</evidence>
<evidence type="ECO:0000313" key="9">
    <source>
        <dbReference type="EMBL" id="KAE8253843.1"/>
    </source>
</evidence>
<comment type="similarity">
    <text evidence="3">Belongs to the cysteine synthase/cystathionine beta-synthase family.</text>
</comment>
<feature type="compositionally biased region" description="Basic and acidic residues" evidence="7">
    <location>
        <begin position="1"/>
        <end position="14"/>
    </location>
</feature>
<gene>
    <name evidence="9" type="ORF">A4X13_0g3641</name>
</gene>
<evidence type="ECO:0000256" key="5">
    <source>
        <dbReference type="ARBA" id="ARBA00022898"/>
    </source>
</evidence>